<feature type="transmembrane region" description="Helical" evidence="1">
    <location>
        <begin position="193"/>
        <end position="212"/>
    </location>
</feature>
<feature type="transmembrane region" description="Helical" evidence="1">
    <location>
        <begin position="155"/>
        <end position="173"/>
    </location>
</feature>
<dbReference type="EMBL" id="WTYS01000001">
    <property type="protein sequence ID" value="MXO56671.1"/>
    <property type="molecule type" value="Genomic_DNA"/>
</dbReference>
<organism evidence="2 3">
    <name type="scientific">Pontixanthobacter gangjinensis</name>
    <dbReference type="NCBI Taxonomy" id="1028742"/>
    <lineage>
        <taxon>Bacteria</taxon>
        <taxon>Pseudomonadati</taxon>
        <taxon>Pseudomonadota</taxon>
        <taxon>Alphaproteobacteria</taxon>
        <taxon>Sphingomonadales</taxon>
        <taxon>Erythrobacteraceae</taxon>
        <taxon>Pontixanthobacter</taxon>
    </lineage>
</organism>
<dbReference type="RefSeq" id="WP_160597843.1">
    <property type="nucleotide sequence ID" value="NZ_WTYS01000001.1"/>
</dbReference>
<evidence type="ECO:0000313" key="2">
    <source>
        <dbReference type="EMBL" id="MXO56671.1"/>
    </source>
</evidence>
<evidence type="ECO:0000256" key="1">
    <source>
        <dbReference type="SAM" id="Phobius"/>
    </source>
</evidence>
<feature type="transmembrane region" description="Helical" evidence="1">
    <location>
        <begin position="12"/>
        <end position="28"/>
    </location>
</feature>
<keyword evidence="3" id="KW-1185">Reference proteome</keyword>
<accession>A0A6I4SL96</accession>
<feature type="transmembrane region" description="Helical" evidence="1">
    <location>
        <begin position="246"/>
        <end position="264"/>
    </location>
</feature>
<feature type="transmembrane region" description="Helical" evidence="1">
    <location>
        <begin position="35"/>
        <end position="54"/>
    </location>
</feature>
<reference evidence="2 3" key="1">
    <citation type="submission" date="2019-12" db="EMBL/GenBank/DDBJ databases">
        <title>Genomic-based taxomic classification of the family Erythrobacteraceae.</title>
        <authorList>
            <person name="Xu L."/>
        </authorList>
    </citation>
    <scope>NUCLEOTIDE SEQUENCE [LARGE SCALE GENOMIC DNA]</scope>
    <source>
        <strain evidence="2 3">JCM 17802</strain>
    </source>
</reference>
<feature type="transmembrane region" description="Helical" evidence="1">
    <location>
        <begin position="89"/>
        <end position="111"/>
    </location>
</feature>
<protein>
    <submittedName>
        <fullName evidence="2">Uncharacterized protein</fullName>
    </submittedName>
</protein>
<dbReference type="OrthoDB" id="5520726at2"/>
<feature type="transmembrane region" description="Helical" evidence="1">
    <location>
        <begin position="117"/>
        <end position="143"/>
    </location>
</feature>
<keyword evidence="1" id="KW-0472">Membrane</keyword>
<keyword evidence="1" id="KW-0812">Transmembrane</keyword>
<feature type="transmembrane region" description="Helical" evidence="1">
    <location>
        <begin position="60"/>
        <end position="77"/>
    </location>
</feature>
<gene>
    <name evidence="2" type="ORF">GRI36_07220</name>
</gene>
<name>A0A6I4SL96_9SPHN</name>
<sequence length="281" mass="29604">MRARLTERIPALLALAIPTIAGLAYLLAQGAPLQYVIVNGAALALAMLWIVIGFRPSTGRVAQAIIFTLLGLLYLPFVSDISMNGVARWLPAGPFILNSGAFAFPALAVLAASNREIAPVILFTSLVAAFLQPDAALGFAILFAAAGLHDVTKDWRLGVIAVVAFFASISMALRGELPPQDFAERVVADLVMTAPLLAAALVIAWITSMIMIAQAAPMERGERFALSGALFGFALMAILSHYPSILIGYGASPILGFGFALGLIQTNSEPACREQDRGTVP</sequence>
<proteinExistence type="predicted"/>
<dbReference type="AlphaFoldDB" id="A0A6I4SL96"/>
<dbReference type="Proteomes" id="UP000468943">
    <property type="component" value="Unassembled WGS sequence"/>
</dbReference>
<comment type="caution">
    <text evidence="2">The sequence shown here is derived from an EMBL/GenBank/DDBJ whole genome shotgun (WGS) entry which is preliminary data.</text>
</comment>
<evidence type="ECO:0000313" key="3">
    <source>
        <dbReference type="Proteomes" id="UP000468943"/>
    </source>
</evidence>
<keyword evidence="1" id="KW-1133">Transmembrane helix</keyword>